<evidence type="ECO:0000313" key="3">
    <source>
        <dbReference type="EMBL" id="RSL16554.1"/>
    </source>
</evidence>
<feature type="transmembrane region" description="Helical" evidence="1">
    <location>
        <begin position="44"/>
        <end position="64"/>
    </location>
</feature>
<dbReference type="Pfam" id="PF05569">
    <property type="entry name" value="Peptidase_M56"/>
    <property type="match status" value="1"/>
</dbReference>
<evidence type="ECO:0000259" key="2">
    <source>
        <dbReference type="Pfam" id="PF05569"/>
    </source>
</evidence>
<protein>
    <submittedName>
        <fullName evidence="3">Uncharacterized protein (TIGR03435 family)</fullName>
    </submittedName>
</protein>
<feature type="transmembrane region" description="Helical" evidence="1">
    <location>
        <begin position="12"/>
        <end position="32"/>
    </location>
</feature>
<keyword evidence="1" id="KW-1133">Transmembrane helix</keyword>
<dbReference type="InterPro" id="IPR008756">
    <property type="entry name" value="Peptidase_M56"/>
</dbReference>
<dbReference type="OrthoDB" id="101623at2"/>
<evidence type="ECO:0000313" key="4">
    <source>
        <dbReference type="Proteomes" id="UP000269669"/>
    </source>
</evidence>
<dbReference type="RefSeq" id="WP_125485150.1">
    <property type="nucleotide sequence ID" value="NZ_RSDW01000001.1"/>
</dbReference>
<feature type="domain" description="Peptidase M56" evidence="2">
    <location>
        <begin position="20"/>
        <end position="296"/>
    </location>
</feature>
<accession>A0A428MHZ1</accession>
<feature type="transmembrane region" description="Helical" evidence="1">
    <location>
        <begin position="313"/>
        <end position="334"/>
    </location>
</feature>
<proteinExistence type="predicted"/>
<comment type="caution">
    <text evidence="3">The sequence shown here is derived from an EMBL/GenBank/DDBJ whole genome shotgun (WGS) entry which is preliminary data.</text>
</comment>
<keyword evidence="1" id="KW-0812">Transmembrane</keyword>
<dbReference type="AlphaFoldDB" id="A0A428MHZ1"/>
<keyword evidence="4" id="KW-1185">Reference proteome</keyword>
<dbReference type="PANTHER" id="PTHR34978">
    <property type="entry name" value="POSSIBLE SENSOR-TRANSDUCER PROTEIN BLAR"/>
    <property type="match status" value="1"/>
</dbReference>
<feature type="transmembrane region" description="Helical" evidence="1">
    <location>
        <begin position="121"/>
        <end position="141"/>
    </location>
</feature>
<dbReference type="CDD" id="cd07341">
    <property type="entry name" value="M56_BlaR1_MecR1_like"/>
    <property type="match status" value="1"/>
</dbReference>
<dbReference type="Pfam" id="PF12543">
    <property type="entry name" value="DUF3738"/>
    <property type="match status" value="1"/>
</dbReference>
<dbReference type="Proteomes" id="UP000269669">
    <property type="component" value="Unassembled WGS sequence"/>
</dbReference>
<organism evidence="3 4">
    <name type="scientific">Edaphobacter aggregans</name>
    <dbReference type="NCBI Taxonomy" id="570835"/>
    <lineage>
        <taxon>Bacteria</taxon>
        <taxon>Pseudomonadati</taxon>
        <taxon>Acidobacteriota</taxon>
        <taxon>Terriglobia</taxon>
        <taxon>Terriglobales</taxon>
        <taxon>Acidobacteriaceae</taxon>
        <taxon>Edaphobacter</taxon>
    </lineage>
</organism>
<gene>
    <name evidence="3" type="ORF">EDE15_2073</name>
</gene>
<dbReference type="InterPro" id="IPR017801">
    <property type="entry name" value="DUF3738"/>
</dbReference>
<sequence length="696" mass="77368">MFTELWKESWSAAIVNHLWQSTLVMLVAWLLTLLLKRNQARTRYWIWMTASLKLLVPFSLLAAIGDWLRPASMSPIGSPQLASAMVKMAHPFLQSPQSSESFTTAFAEPATVASAPHHGSLLPEIFVVLWLCGFLFLLLRWSRDWWAIRSMLRSASRMPLPIDVPVFSTSRMIEPGIVGIIRPVLLLPEKIVDRLPAPQLRSILAHENCHVLRRDNLTAAIHMAVEAIFWFHPGVWWIERRLIEERERACDEAVLQLGNEAEVYAESILNVCKFYTESTLACISGVTGSELKQRILRIMTNQVTLKLDLSRKLLLSTVGIAAISVPMVFGLLHITEGRVAEVRAQSAPANPAKNIAATWQGTLHTDRDLRFVVKITTVDDAMLRAIFYNIDGPTGGIPAISATFKGSLLKIDLPFATYEGTLGADGNSITGMWRQGQNPLPLNFARATLETEWTIPQPPRRLAPMAADANPTFEVATIKPGSPDEHGPRFWFDPHRFSVTHISLSQLIQFAYGLQRREIAGAPDWFSSETYDISAVPDGEGEPSIKQWQLMVRKLVADRFQLKFHYEKRELSVYALTVAKTGPKLTRSQGDPSQLPGLGFGPPGNMGATNATMADVAGAMQQGALDRPVVDQTELAGRFDLRLRWTPEEMHSATESSDAPPDLFTAIQEQLGLKLVSTKAPVDVIVIDRVERPSAN</sequence>
<dbReference type="EMBL" id="RSDW01000001">
    <property type="protein sequence ID" value="RSL16554.1"/>
    <property type="molecule type" value="Genomic_DNA"/>
</dbReference>
<dbReference type="PANTHER" id="PTHR34978:SF3">
    <property type="entry name" value="SLR0241 PROTEIN"/>
    <property type="match status" value="1"/>
</dbReference>
<dbReference type="NCBIfam" id="TIGR03435">
    <property type="entry name" value="Soli_TIGR03435"/>
    <property type="match status" value="1"/>
</dbReference>
<keyword evidence="1" id="KW-0472">Membrane</keyword>
<name>A0A428MHZ1_9BACT</name>
<dbReference type="InterPro" id="IPR052173">
    <property type="entry name" value="Beta-lactam_resp_regulator"/>
</dbReference>
<reference evidence="3 4" key="1">
    <citation type="submission" date="2018-12" db="EMBL/GenBank/DDBJ databases">
        <title>Sequencing of bacterial isolates from soil warming experiment in Harvard Forest, Massachusetts, USA.</title>
        <authorList>
            <person name="Deangelis K."/>
        </authorList>
    </citation>
    <scope>NUCLEOTIDE SEQUENCE [LARGE SCALE GENOMIC DNA]</scope>
    <source>
        <strain evidence="3 4">EB153</strain>
    </source>
</reference>
<evidence type="ECO:0000256" key="1">
    <source>
        <dbReference type="SAM" id="Phobius"/>
    </source>
</evidence>